<keyword evidence="2" id="KW-0812">Transmembrane</keyword>
<accession>A0ABT0XE51</accession>
<feature type="region of interest" description="Disordered" evidence="1">
    <location>
        <begin position="413"/>
        <end position="434"/>
    </location>
</feature>
<organism evidence="3 4">
    <name type="scientific">Streptomyces meridianus</name>
    <dbReference type="NCBI Taxonomy" id="2938945"/>
    <lineage>
        <taxon>Bacteria</taxon>
        <taxon>Bacillati</taxon>
        <taxon>Actinomycetota</taxon>
        <taxon>Actinomycetes</taxon>
        <taxon>Kitasatosporales</taxon>
        <taxon>Streptomycetaceae</taxon>
        <taxon>Streptomyces</taxon>
    </lineage>
</organism>
<dbReference type="EMBL" id="JAMQGM010000050">
    <property type="protein sequence ID" value="MCM2580052.1"/>
    <property type="molecule type" value="Genomic_DNA"/>
</dbReference>
<keyword evidence="2" id="KW-0472">Membrane</keyword>
<dbReference type="Proteomes" id="UP001167160">
    <property type="component" value="Unassembled WGS sequence"/>
</dbReference>
<comment type="caution">
    <text evidence="3">The sequence shown here is derived from an EMBL/GenBank/DDBJ whole genome shotgun (WGS) entry which is preliminary data.</text>
</comment>
<evidence type="ECO:0000256" key="2">
    <source>
        <dbReference type="SAM" id="Phobius"/>
    </source>
</evidence>
<evidence type="ECO:0008006" key="5">
    <source>
        <dbReference type="Google" id="ProtNLM"/>
    </source>
</evidence>
<dbReference type="RefSeq" id="WP_251418527.1">
    <property type="nucleotide sequence ID" value="NZ_JAMQGM010000050.1"/>
</dbReference>
<sequence>MRTEEAEAVLVEHYPRLVRLAYLVLPSRPNRSRRVLTAHAVVQRSLPHGRHGGPDADPDLLDGIPVQRTETLGTTAPGYALLRLRVLRAALEAGAPRPRWRLPRRNQLPPLLPHVWGLRLFPRSGGADELLLDQTLSELSAPGRAAYVLRGLEQLGDREVRRLLGAAGAKDPLAALAEADRVVPPSGSRDELLLVSAEFDACSLQARPTDLLRRRSHSRAALSAVAALIICGTLLALPAGGWGPDGAAAPAYARNPAAEKALEPAALKKVGPVAWRTSDRRGFSAWPARGNRTGDRALLRRALAVWARPGEDVRMSATPGTASGPAPGPAQLIFAGDVGEAAVVLLYDGLRVVRYAEAGDGRAGSAVLDFARTDEADGASAAALVVGRTDDGVRYLTAPWVVQARVRDLLSPDEPARPLTRTRDGVTRAVSSPATADECRAWPAIEIRSAPGTAGGAVPGLLTDLGELTPANLTYGSPERGPGSATDPAALAVWARTACNLPAVRSMGVRAVNSWRFARQTLPEDSGTAAWVCTRAATWRGAGSRVLAQFQPPGNPSAPGTVVATAVHSPACGPREPRVLAGVLWKSRSLHWYVLAAGSREVASITVSGGVKGHARANVIAVPARKPAESELDARLRDGSRLSALR</sequence>
<evidence type="ECO:0000313" key="3">
    <source>
        <dbReference type="EMBL" id="MCM2580052.1"/>
    </source>
</evidence>
<feature type="transmembrane region" description="Helical" evidence="2">
    <location>
        <begin position="220"/>
        <end position="242"/>
    </location>
</feature>
<keyword evidence="2" id="KW-1133">Transmembrane helix</keyword>
<reference evidence="3" key="1">
    <citation type="journal article" date="2023" name="Int. J. Syst. Evol. Microbiol.">
        <title>Streptomyces meridianus sp. nov. isolated from brackish water of the Tagus estuary in Alcochete, Portugal.</title>
        <authorList>
            <person name="Santos J.D.N."/>
            <person name="Klimek D."/>
            <person name="Calusinska M."/>
            <person name="Lobo Da Cunha A."/>
            <person name="Catita J."/>
            <person name="Goncalves H."/>
            <person name="Gonzalez I."/>
            <person name="Reyes F."/>
            <person name="Lage O.M."/>
        </authorList>
    </citation>
    <scope>NUCLEOTIDE SEQUENCE</scope>
    <source>
        <strain evidence="3">MTZ3.1</strain>
    </source>
</reference>
<evidence type="ECO:0000256" key="1">
    <source>
        <dbReference type="SAM" id="MobiDB-lite"/>
    </source>
</evidence>
<gene>
    <name evidence="3" type="ORF">M1E25_22340</name>
</gene>
<feature type="compositionally biased region" description="Basic and acidic residues" evidence="1">
    <location>
        <begin position="413"/>
        <end position="426"/>
    </location>
</feature>
<name>A0ABT0XE51_9ACTN</name>
<evidence type="ECO:0000313" key="4">
    <source>
        <dbReference type="Proteomes" id="UP001167160"/>
    </source>
</evidence>
<keyword evidence="4" id="KW-1185">Reference proteome</keyword>
<protein>
    <recommendedName>
        <fullName evidence="5">DNA-directed RNA polymerase specialized sigma24 family protein</fullName>
    </recommendedName>
</protein>
<proteinExistence type="predicted"/>